<feature type="transmembrane region" description="Helical" evidence="1">
    <location>
        <begin position="20"/>
        <end position="41"/>
    </location>
</feature>
<organism evidence="3 4">
    <name type="scientific">Tabrizicola oligotrophica</name>
    <dbReference type="NCBI Taxonomy" id="2710650"/>
    <lineage>
        <taxon>Bacteria</taxon>
        <taxon>Pseudomonadati</taxon>
        <taxon>Pseudomonadota</taxon>
        <taxon>Alphaproteobacteria</taxon>
        <taxon>Rhodobacterales</taxon>
        <taxon>Paracoccaceae</taxon>
        <taxon>Tabrizicola</taxon>
    </lineage>
</organism>
<keyword evidence="4" id="KW-1185">Reference proteome</keyword>
<comment type="caution">
    <text evidence="3">The sequence shown here is derived from an EMBL/GenBank/DDBJ whole genome shotgun (WGS) entry which is preliminary data.</text>
</comment>
<gene>
    <name evidence="3" type="ORF">G4Z14_13190</name>
</gene>
<keyword evidence="1" id="KW-0472">Membrane</keyword>
<dbReference type="Proteomes" id="UP000477782">
    <property type="component" value="Unassembled WGS sequence"/>
</dbReference>
<evidence type="ECO:0000259" key="2">
    <source>
        <dbReference type="Pfam" id="PF07811"/>
    </source>
</evidence>
<proteinExistence type="predicted"/>
<dbReference type="EMBL" id="JAAIVJ010000008">
    <property type="protein sequence ID" value="NEY91254.1"/>
    <property type="molecule type" value="Genomic_DNA"/>
</dbReference>
<name>A0A6M0QWR8_9RHOB</name>
<evidence type="ECO:0000256" key="1">
    <source>
        <dbReference type="SAM" id="Phobius"/>
    </source>
</evidence>
<dbReference type="AlphaFoldDB" id="A0A6M0QWR8"/>
<evidence type="ECO:0000313" key="4">
    <source>
        <dbReference type="Proteomes" id="UP000477782"/>
    </source>
</evidence>
<dbReference type="Pfam" id="PF07811">
    <property type="entry name" value="TadE"/>
    <property type="match status" value="1"/>
</dbReference>
<feature type="domain" description="TadE-like" evidence="2">
    <location>
        <begin position="13"/>
        <end position="55"/>
    </location>
</feature>
<keyword evidence="1" id="KW-1133">Transmembrane helix</keyword>
<keyword evidence="1" id="KW-0812">Transmembrane</keyword>
<dbReference type="InterPro" id="IPR012495">
    <property type="entry name" value="TadE-like_dom"/>
</dbReference>
<sequence>MVRRRRSLADDSGAVLIEGLLVVPILMLVMAAMVELGFLMFQWNQTVKAMQIGARQLAVSDPILANLDAFAEDLGDIDAGRPMPAAIVTVSCGAGAAACDADGMGRLIEGSDGVCDPDLAGSVSGMCDFFPVISADNVRVTYERAGLGYVGRPAGPVLTIRVESVGLTFDFLMLDALIGANVITMPAHAVTITSEDLSSVGTPP</sequence>
<accession>A0A6M0QWR8</accession>
<evidence type="ECO:0000313" key="3">
    <source>
        <dbReference type="EMBL" id="NEY91254.1"/>
    </source>
</evidence>
<reference evidence="3 4" key="1">
    <citation type="submission" date="2020-02" db="EMBL/GenBank/DDBJ databases">
        <authorList>
            <person name="Chen W.-M."/>
        </authorList>
    </citation>
    <scope>NUCLEOTIDE SEQUENCE [LARGE SCALE GENOMIC DNA]</scope>
    <source>
        <strain evidence="3 4">KMS-5</strain>
    </source>
</reference>
<protein>
    <submittedName>
        <fullName evidence="3">Pilus assembly protein</fullName>
    </submittedName>
</protein>